<feature type="transmembrane region" description="Helical" evidence="5">
    <location>
        <begin position="68"/>
        <end position="85"/>
    </location>
</feature>
<dbReference type="GO" id="GO:0005506">
    <property type="term" value="F:iron ion binding"/>
    <property type="evidence" value="ECO:0007669"/>
    <property type="project" value="InterPro"/>
</dbReference>
<feature type="transmembrane region" description="Helical" evidence="5">
    <location>
        <begin position="24"/>
        <end position="47"/>
    </location>
</feature>
<keyword evidence="2 5" id="KW-0812">Transmembrane</keyword>
<dbReference type="InterPro" id="IPR050307">
    <property type="entry name" value="Sterol_Desaturase_Related"/>
</dbReference>
<dbReference type="GO" id="GO:0016020">
    <property type="term" value="C:membrane"/>
    <property type="evidence" value="ECO:0007669"/>
    <property type="project" value="UniProtKB-SubCell"/>
</dbReference>
<dbReference type="eggNOG" id="KOG0873">
    <property type="taxonomic scope" value="Eukaryota"/>
</dbReference>
<comment type="subcellular location">
    <subcellularLocation>
        <location evidence="1">Membrane</location>
    </subcellularLocation>
</comment>
<dbReference type="EMBL" id="JH767158">
    <property type="protein sequence ID" value="EQC33752.1"/>
    <property type="molecule type" value="Genomic_DNA"/>
</dbReference>
<evidence type="ECO:0000256" key="1">
    <source>
        <dbReference type="ARBA" id="ARBA00004370"/>
    </source>
</evidence>
<dbReference type="InParanoid" id="T0RTT2"/>
<dbReference type="AlphaFoldDB" id="T0RTT2"/>
<proteinExistence type="predicted"/>
<evidence type="ECO:0000313" key="8">
    <source>
        <dbReference type="Proteomes" id="UP000030762"/>
    </source>
</evidence>
<evidence type="ECO:0000256" key="2">
    <source>
        <dbReference type="ARBA" id="ARBA00022692"/>
    </source>
</evidence>
<evidence type="ECO:0000256" key="3">
    <source>
        <dbReference type="ARBA" id="ARBA00022989"/>
    </source>
</evidence>
<evidence type="ECO:0000256" key="4">
    <source>
        <dbReference type="ARBA" id="ARBA00023136"/>
    </source>
</evidence>
<dbReference type="Pfam" id="PF04116">
    <property type="entry name" value="FA_hydroxylase"/>
    <property type="match status" value="1"/>
</dbReference>
<dbReference type="OrthoDB" id="408954at2759"/>
<keyword evidence="4 5" id="KW-0472">Membrane</keyword>
<dbReference type="GO" id="GO:0016491">
    <property type="term" value="F:oxidoreductase activity"/>
    <property type="evidence" value="ECO:0007669"/>
    <property type="project" value="InterPro"/>
</dbReference>
<evidence type="ECO:0000256" key="5">
    <source>
        <dbReference type="SAM" id="Phobius"/>
    </source>
</evidence>
<reference evidence="7 8" key="1">
    <citation type="submission" date="2012-04" db="EMBL/GenBank/DDBJ databases">
        <title>The Genome Sequence of Saprolegnia declina VS20.</title>
        <authorList>
            <consortium name="The Broad Institute Genome Sequencing Platform"/>
            <person name="Russ C."/>
            <person name="Nusbaum C."/>
            <person name="Tyler B."/>
            <person name="van West P."/>
            <person name="Dieguez-Uribeondo J."/>
            <person name="de Bruijn I."/>
            <person name="Tripathy S."/>
            <person name="Jiang R."/>
            <person name="Young S.K."/>
            <person name="Zeng Q."/>
            <person name="Gargeya S."/>
            <person name="Fitzgerald M."/>
            <person name="Haas B."/>
            <person name="Abouelleil A."/>
            <person name="Alvarado L."/>
            <person name="Arachchi H.M."/>
            <person name="Berlin A."/>
            <person name="Chapman S.B."/>
            <person name="Goldberg J."/>
            <person name="Griggs A."/>
            <person name="Gujja S."/>
            <person name="Hansen M."/>
            <person name="Howarth C."/>
            <person name="Imamovic A."/>
            <person name="Larimer J."/>
            <person name="McCowen C."/>
            <person name="Montmayeur A."/>
            <person name="Murphy C."/>
            <person name="Neiman D."/>
            <person name="Pearson M."/>
            <person name="Priest M."/>
            <person name="Roberts A."/>
            <person name="Saif S."/>
            <person name="Shea T."/>
            <person name="Sisk P."/>
            <person name="Sykes S."/>
            <person name="Wortman J."/>
            <person name="Nusbaum C."/>
            <person name="Birren B."/>
        </authorList>
    </citation>
    <scope>NUCLEOTIDE SEQUENCE [LARGE SCALE GENOMIC DNA]</scope>
    <source>
        <strain evidence="7 8">VS20</strain>
    </source>
</reference>
<name>T0RTT2_SAPDV</name>
<dbReference type="GeneID" id="19949581"/>
<dbReference type="STRING" id="1156394.T0RTT2"/>
<feature type="transmembrane region" description="Helical" evidence="5">
    <location>
        <begin position="172"/>
        <end position="194"/>
    </location>
</feature>
<evidence type="ECO:0000259" key="6">
    <source>
        <dbReference type="Pfam" id="PF04116"/>
    </source>
</evidence>
<dbReference type="InterPro" id="IPR006694">
    <property type="entry name" value="Fatty_acid_hydroxylase"/>
</dbReference>
<dbReference type="GO" id="GO:0008610">
    <property type="term" value="P:lipid biosynthetic process"/>
    <property type="evidence" value="ECO:0007669"/>
    <property type="project" value="InterPro"/>
</dbReference>
<keyword evidence="3 5" id="KW-1133">Transmembrane helix</keyword>
<dbReference type="RefSeq" id="XP_008612975.1">
    <property type="nucleotide sequence ID" value="XM_008614753.1"/>
</dbReference>
<evidence type="ECO:0000313" key="7">
    <source>
        <dbReference type="EMBL" id="EQC33752.1"/>
    </source>
</evidence>
<keyword evidence="8" id="KW-1185">Reference proteome</keyword>
<dbReference type="VEuPathDB" id="FungiDB:SDRG_08854"/>
<gene>
    <name evidence="7" type="ORF">SDRG_08854</name>
</gene>
<sequence>MTSIALLWAVNAVAVVGVGVAATHWSLVATGSFLVVFLGYLGASFLLERVFYPSPSPRSQPKAPDHTALTLFNLLVASVFAMLAAEGHMRGLSRMSFGPSPAPLTIALEVGLACLFENTVEYYWHRFLHTRAAYAHVHKVHHHYKSPRPFDDMYMHPVEGMAYYWVLYGPPYVFAMHMHSFCIYMALMGLFGLLDHSGIPVRIPLVYDTRDHEIHHRRVNYNYGFPFQYFDFLHGTYLAPQPPKSL</sequence>
<dbReference type="PANTHER" id="PTHR11863">
    <property type="entry name" value="STEROL DESATURASE"/>
    <property type="match status" value="1"/>
</dbReference>
<dbReference type="OMA" id="VEYYWHR"/>
<dbReference type="Proteomes" id="UP000030762">
    <property type="component" value="Unassembled WGS sequence"/>
</dbReference>
<protein>
    <recommendedName>
        <fullName evidence="6">Fatty acid hydroxylase domain-containing protein</fullName>
    </recommendedName>
</protein>
<organism evidence="7 8">
    <name type="scientific">Saprolegnia diclina (strain VS20)</name>
    <dbReference type="NCBI Taxonomy" id="1156394"/>
    <lineage>
        <taxon>Eukaryota</taxon>
        <taxon>Sar</taxon>
        <taxon>Stramenopiles</taxon>
        <taxon>Oomycota</taxon>
        <taxon>Saprolegniomycetes</taxon>
        <taxon>Saprolegniales</taxon>
        <taxon>Saprolegniaceae</taxon>
        <taxon>Saprolegnia</taxon>
    </lineage>
</organism>
<feature type="domain" description="Fatty acid hydroxylase" evidence="6">
    <location>
        <begin position="112"/>
        <end position="236"/>
    </location>
</feature>
<accession>T0RTT2</accession>